<name>A0A0B8ZTZ6_9SPHN</name>
<keyword evidence="1" id="KW-1133">Transmembrane helix</keyword>
<reference evidence="3 4" key="1">
    <citation type="submission" date="2014-10" db="EMBL/GenBank/DDBJ databases">
        <title>Draft genome sequence of Novosphingobium subterraneum DSM 12447.</title>
        <authorList>
            <person name="Gan H.M."/>
            <person name="Gan H.Y."/>
            <person name="Savka M.A."/>
        </authorList>
    </citation>
    <scope>NUCLEOTIDE SEQUENCE [LARGE SCALE GENOMIC DNA]</scope>
    <source>
        <strain evidence="3 4">DSM 12447</strain>
    </source>
</reference>
<gene>
    <name evidence="3" type="ORF">NJ75_04471</name>
</gene>
<dbReference type="PATRIC" id="fig|48936.3.peg.4510"/>
<feature type="transmembrane region" description="Helical" evidence="1">
    <location>
        <begin position="182"/>
        <end position="199"/>
    </location>
</feature>
<organism evidence="3 4">
    <name type="scientific">Novosphingobium subterraneum</name>
    <dbReference type="NCBI Taxonomy" id="48936"/>
    <lineage>
        <taxon>Bacteria</taxon>
        <taxon>Pseudomonadati</taxon>
        <taxon>Pseudomonadota</taxon>
        <taxon>Alphaproteobacteria</taxon>
        <taxon>Sphingomonadales</taxon>
        <taxon>Sphingomonadaceae</taxon>
        <taxon>Novosphingobium</taxon>
    </lineage>
</organism>
<evidence type="ECO:0000256" key="1">
    <source>
        <dbReference type="SAM" id="Phobius"/>
    </source>
</evidence>
<dbReference type="Proteomes" id="UP000031338">
    <property type="component" value="Unassembled WGS sequence"/>
</dbReference>
<evidence type="ECO:0000259" key="2">
    <source>
        <dbReference type="Pfam" id="PF07589"/>
    </source>
</evidence>
<dbReference type="InterPro" id="IPR013424">
    <property type="entry name" value="Ice-binding_C"/>
</dbReference>
<dbReference type="EMBL" id="JRVC01000034">
    <property type="protein sequence ID" value="KHS41751.1"/>
    <property type="molecule type" value="Genomic_DNA"/>
</dbReference>
<protein>
    <recommendedName>
        <fullName evidence="2">Ice-binding protein C-terminal domain-containing protein</fullName>
    </recommendedName>
</protein>
<feature type="domain" description="Ice-binding protein C-terminal" evidence="2">
    <location>
        <begin position="179"/>
        <end position="202"/>
    </location>
</feature>
<dbReference type="AlphaFoldDB" id="A0A0B8ZTZ6"/>
<dbReference type="NCBIfam" id="TIGR02595">
    <property type="entry name" value="PEP_CTERM"/>
    <property type="match status" value="1"/>
</dbReference>
<accession>A0A0B8ZTZ6</accession>
<proteinExistence type="predicted"/>
<comment type="caution">
    <text evidence="3">The sequence shown here is derived from an EMBL/GenBank/DDBJ whole genome shotgun (WGS) entry which is preliminary data.</text>
</comment>
<evidence type="ECO:0000313" key="3">
    <source>
        <dbReference type="EMBL" id="KHS41751.1"/>
    </source>
</evidence>
<sequence>MPSFAPFRQSLSLLRGRRLMGIAMAMLVGLAGTAALQRSIAGAGVQATASSSGPAGLSALELFAQRSPGQRLAAELAKGKALAQVAIGKNVDPASSPASPNERALGKIFSPEDLVDDPAIGAQDGLGSAAPLSLPAALAAVTPGPAGFNGVGPLPGSLPGSVITPPGQGVLPPGGGSVVPEPATWFIMIIGLGLTGIVLRKRHRLELIACSD</sequence>
<keyword evidence="4" id="KW-1185">Reference proteome</keyword>
<evidence type="ECO:0000313" key="4">
    <source>
        <dbReference type="Proteomes" id="UP000031338"/>
    </source>
</evidence>
<keyword evidence="1" id="KW-0472">Membrane</keyword>
<dbReference type="Pfam" id="PF07589">
    <property type="entry name" value="PEP-CTERM"/>
    <property type="match status" value="1"/>
</dbReference>
<dbReference type="NCBIfam" id="NF035944">
    <property type="entry name" value="PEPxxWA-CTERM"/>
    <property type="match status" value="1"/>
</dbReference>
<keyword evidence="1" id="KW-0812">Transmembrane</keyword>
<dbReference type="STRING" id="48936.NJ75_04471"/>